<reference evidence="1 2" key="1">
    <citation type="submission" date="2024-06" db="EMBL/GenBank/DDBJ databases">
        <title>Genomic Encyclopedia of Type Strains, Phase V (KMG-V): Genome sequencing to study the core and pangenomes of soil and plant-associated prokaryotes.</title>
        <authorList>
            <person name="Whitman W."/>
        </authorList>
    </citation>
    <scope>NUCLEOTIDE SEQUENCE [LARGE SCALE GENOMIC DNA]</scope>
    <source>
        <strain evidence="1 2">USDA 160</strain>
    </source>
</reference>
<keyword evidence="2" id="KW-1185">Reference proteome</keyword>
<gene>
    <name evidence="1" type="ORF">ABIF63_008931</name>
</gene>
<proteinExistence type="predicted"/>
<sequence length="100" mass="11618">MTLREIDVPPPFTSRALNFRDNPNKTAGVFVRRRLRFFCSSPENKGRRERSERKDLILSPIERREQMNWLHGIEAMPFNARELMNCHPCLCGAMRGSEGA</sequence>
<comment type="caution">
    <text evidence="1">The sequence shown here is derived from an EMBL/GenBank/DDBJ whole genome shotgun (WGS) entry which is preliminary data.</text>
</comment>
<organism evidence="1 2">
    <name type="scientific">Bradyrhizobium japonicum</name>
    <dbReference type="NCBI Taxonomy" id="375"/>
    <lineage>
        <taxon>Bacteria</taxon>
        <taxon>Pseudomonadati</taxon>
        <taxon>Pseudomonadota</taxon>
        <taxon>Alphaproteobacteria</taxon>
        <taxon>Hyphomicrobiales</taxon>
        <taxon>Nitrobacteraceae</taxon>
        <taxon>Bradyrhizobium</taxon>
    </lineage>
</organism>
<accession>A0ABV2S8K2</accession>
<dbReference type="EMBL" id="JBEPTQ010000002">
    <property type="protein sequence ID" value="MET4724825.1"/>
    <property type="molecule type" value="Genomic_DNA"/>
</dbReference>
<protein>
    <submittedName>
        <fullName evidence="1">Uncharacterized protein</fullName>
    </submittedName>
</protein>
<dbReference type="Proteomes" id="UP001549291">
    <property type="component" value="Unassembled WGS sequence"/>
</dbReference>
<evidence type="ECO:0000313" key="2">
    <source>
        <dbReference type="Proteomes" id="UP001549291"/>
    </source>
</evidence>
<name>A0ABV2S8K2_BRAJP</name>
<evidence type="ECO:0000313" key="1">
    <source>
        <dbReference type="EMBL" id="MET4724825.1"/>
    </source>
</evidence>